<evidence type="ECO:0000259" key="1">
    <source>
        <dbReference type="PROSITE" id="PS50802"/>
    </source>
</evidence>
<dbReference type="Proteomes" id="UP000071065">
    <property type="component" value="Chromosome"/>
</dbReference>
<keyword evidence="2" id="KW-0378">Hydrolase</keyword>
<evidence type="ECO:0000313" key="2">
    <source>
        <dbReference type="EMBL" id="AMO55525.1"/>
    </source>
</evidence>
<dbReference type="EMBL" id="CP013251">
    <property type="protein sequence ID" value="AMO55525.1"/>
    <property type="molecule type" value="Genomic_DNA"/>
</dbReference>
<sequence>MVRQALRHFAIVLRATLLVIALVGSQWATGANYHINLVEVTHDGFCFYRAVERALGQSGDGRALFSQLTGYLQNASPFSHPMLEAHLSDAVVGSSIDSLTARLISTSPTLANRDSWAGMPELVAMAHHLNQPILVWHVNQNLEVDDHSLLVTPEQVLPVFSIDDDSGMEIPDIQLVHVGSEWWWLETRDSLQSWSIGWSAYRNQMAGVLHDRLMAGHTGQVLAEAGDDSSYHVWVYLPDTAIPDDLLILDRSSITALQRMLFAASWRAWMQLYTDMKIELKYAVADADSFILPDYQWAQERYDRVVRAMDNGCRILVSGAACSTVGNAMNDYLLVAGESLKGFMRSILPARCGVWDTLSKFRPVIDMYVQNYAGLTFCGLFAAFLKSTQLSDVTPSNLQLQFPHLLSIRLPSGQQHPAQISFSPGSVTIPFDVSNPLHHILFSLYITARSYQLANQCLRISLRFTDDDLSKLLGRYDEPAIKSYVEAQMAEYSKILLRIRAVIHALGFRYYPEFWQSEHYQAITICDGRSIVFHSDDFQPRDGWHHLQPPSQDKQSK</sequence>
<name>A0A142B9U9_9GAMM</name>
<evidence type="ECO:0000313" key="3">
    <source>
        <dbReference type="Proteomes" id="UP000071065"/>
    </source>
</evidence>
<dbReference type="KEGG" id="emp:EZMO1_1335"/>
<dbReference type="GO" id="GO:0008233">
    <property type="term" value="F:peptidase activity"/>
    <property type="evidence" value="ECO:0007669"/>
    <property type="project" value="UniProtKB-KW"/>
</dbReference>
<dbReference type="InterPro" id="IPR003323">
    <property type="entry name" value="OTU_dom"/>
</dbReference>
<gene>
    <name evidence="2" type="ORF">EZMO1_1335</name>
</gene>
<keyword evidence="2" id="KW-0645">Protease</keyword>
<organism evidence="2 3">
    <name type="scientific">Endozoicomonas montiporae CL-33</name>
    <dbReference type="NCBI Taxonomy" id="570277"/>
    <lineage>
        <taxon>Bacteria</taxon>
        <taxon>Pseudomonadati</taxon>
        <taxon>Pseudomonadota</taxon>
        <taxon>Gammaproteobacteria</taxon>
        <taxon>Oceanospirillales</taxon>
        <taxon>Endozoicomonadaceae</taxon>
        <taxon>Endozoicomonas</taxon>
    </lineage>
</organism>
<feature type="domain" description="OTU" evidence="1">
    <location>
        <begin position="35"/>
        <end position="154"/>
    </location>
</feature>
<dbReference type="GO" id="GO:0006508">
    <property type="term" value="P:proteolysis"/>
    <property type="evidence" value="ECO:0007669"/>
    <property type="project" value="UniProtKB-KW"/>
</dbReference>
<reference evidence="2 3" key="1">
    <citation type="journal article" date="2016" name="Front. Microbiol.">
        <title>Genomic Insight into the Host-Endosymbiont Relationship of Endozoicomonas montiporae CL-33(T) with its Coral Host.</title>
        <authorList>
            <person name="Ding J.-Y."/>
            <person name="Shiu J.-H."/>
            <person name="Chen W.-M."/>
            <person name="Chiang Y.-R."/>
            <person name="Tang S.-L."/>
        </authorList>
    </citation>
    <scope>NUCLEOTIDE SEQUENCE [LARGE SCALE GENOMIC DNA]</scope>
    <source>
        <strain evidence="2 3">CL-33</strain>
    </source>
</reference>
<dbReference type="Gene3D" id="3.90.70.80">
    <property type="match status" value="1"/>
</dbReference>
<dbReference type="PROSITE" id="PS50802">
    <property type="entry name" value="OTU"/>
    <property type="match status" value="1"/>
</dbReference>
<accession>A0A142B9U9</accession>
<dbReference type="STRING" id="570277.EZMO1_1335"/>
<dbReference type="PATRIC" id="fig|570277.3.peg.1466"/>
<dbReference type="CDD" id="cd22744">
    <property type="entry name" value="OTU"/>
    <property type="match status" value="1"/>
</dbReference>
<protein>
    <submittedName>
        <fullName evidence="2">Putative cysteine protease</fullName>
    </submittedName>
</protein>
<dbReference type="AlphaFoldDB" id="A0A142B9U9"/>
<proteinExistence type="predicted"/>